<dbReference type="EC" id="6.1.1.20" evidence="2"/>
<dbReference type="InterPro" id="IPR020825">
    <property type="entry name" value="Phe-tRNA_synthase-like_B3/B4"/>
</dbReference>
<dbReference type="GO" id="GO:0003723">
    <property type="term" value="F:RNA binding"/>
    <property type="evidence" value="ECO:0007669"/>
    <property type="project" value="InterPro"/>
</dbReference>
<dbReference type="SUPFAM" id="SSF55681">
    <property type="entry name" value="Class II aaRS and biotin synthetases"/>
    <property type="match status" value="1"/>
</dbReference>
<sequence>MKIPIEWLKEYVQTDKSPKEIADSFTALGLLLDKPIYEYKNDGYETSVLDLEHRMDRSDWLSIIGCARDFAAFENSELKLPSQTRTECRKQGNDTKVEIKVECPDLVNRFYTRVFTDLKVGPSPIWLKNRLEAYGIPSINNVVDITNYVMVETGQPMHAQDIDKMEKPEIIIRRARQGESVVTLLGETVKLDESAFVLTQNDKPTVIGGIVGGAGTGVDEATTKIVLDAGNYNQTNIRKTSRKLKIQNETVLRYDKYLHPELAKIAIERASQLILELAGGTCFDNEDWYENPLGYKQLDFTYSRLEKVSGMLIHLDKIDSILSKLGYKVIEKTNEGLKLEIPYYRTDIEVEDDIIADVLRINNYANIPTAIVPFTPPSEITPAIYIFEEKLRDILVNLGLHGFITDPLVKTDDRKDSQVLLENALSSEKGAMRTSLFETLEPVILEYKKHKQDSVKLYELGRVYNTSSVGSRNYSDYSEIRKVCGVFWEKDKTPYEISKITKEILSGLLFNLGITSYSVENKNLLINGNEAGVIKYNGFELNTESLIANQALPTRILTSYDSESEKDFTFNIPVSKEFGEILEQIKNSSNSINRVEIIGEYRKSNEEKAITVRVYYTGEIDSKEIQNIG</sequence>
<dbReference type="EMBL" id="MEVT01000005">
    <property type="protein sequence ID" value="OGC63573.1"/>
    <property type="molecule type" value="Genomic_DNA"/>
</dbReference>
<dbReference type="GO" id="GO:0005524">
    <property type="term" value="F:ATP binding"/>
    <property type="evidence" value="ECO:0007669"/>
    <property type="project" value="UniProtKB-KW"/>
</dbReference>
<dbReference type="Gene3D" id="3.30.930.10">
    <property type="entry name" value="Bira Bifunctional Protein, Domain 2"/>
    <property type="match status" value="1"/>
</dbReference>
<dbReference type="InterPro" id="IPR005146">
    <property type="entry name" value="B3/B4_tRNA-bd"/>
</dbReference>
<dbReference type="GO" id="GO:0009328">
    <property type="term" value="C:phenylalanine-tRNA ligase complex"/>
    <property type="evidence" value="ECO:0007669"/>
    <property type="project" value="TreeGrafter"/>
</dbReference>
<dbReference type="Gene3D" id="3.50.40.10">
    <property type="entry name" value="Phenylalanyl-trna Synthetase, Chain B, domain 3"/>
    <property type="match status" value="1"/>
</dbReference>
<evidence type="ECO:0000313" key="12">
    <source>
        <dbReference type="Proteomes" id="UP000176614"/>
    </source>
</evidence>
<evidence type="ECO:0000256" key="4">
    <source>
        <dbReference type="ARBA" id="ARBA00022723"/>
    </source>
</evidence>
<dbReference type="Gene3D" id="3.30.56.10">
    <property type="match status" value="2"/>
</dbReference>
<evidence type="ECO:0000259" key="10">
    <source>
        <dbReference type="PROSITE" id="PS51483"/>
    </source>
</evidence>
<reference evidence="11 12" key="1">
    <citation type="journal article" date="2016" name="Nat. Commun.">
        <title>Thousands of microbial genomes shed light on interconnected biogeochemical processes in an aquifer system.</title>
        <authorList>
            <person name="Anantharaman K."/>
            <person name="Brown C.T."/>
            <person name="Hug L.A."/>
            <person name="Sharon I."/>
            <person name="Castelle C.J."/>
            <person name="Probst A.J."/>
            <person name="Thomas B.C."/>
            <person name="Singh A."/>
            <person name="Wilkins M.J."/>
            <person name="Karaoz U."/>
            <person name="Brodie E.L."/>
            <person name="Williams K.H."/>
            <person name="Hubbard S.S."/>
            <person name="Banfield J.F."/>
        </authorList>
    </citation>
    <scope>NUCLEOTIDE SEQUENCE [LARGE SCALE GENOMIC DNA]</scope>
</reference>
<keyword evidence="7" id="KW-0460">Magnesium</keyword>
<evidence type="ECO:0000256" key="2">
    <source>
        <dbReference type="ARBA" id="ARBA00012814"/>
    </source>
</evidence>
<dbReference type="AlphaFoldDB" id="A0A1F4W3H7"/>
<comment type="cofactor">
    <cofactor evidence="1">
        <name>Mg(2+)</name>
        <dbReference type="ChEBI" id="CHEBI:18420"/>
    </cofactor>
</comment>
<keyword evidence="6" id="KW-0067">ATP-binding</keyword>
<evidence type="ECO:0000256" key="7">
    <source>
        <dbReference type="ARBA" id="ARBA00022842"/>
    </source>
</evidence>
<dbReference type="Pfam" id="PF03483">
    <property type="entry name" value="B3_4"/>
    <property type="match status" value="1"/>
</dbReference>
<evidence type="ECO:0000256" key="3">
    <source>
        <dbReference type="ARBA" id="ARBA00022598"/>
    </source>
</evidence>
<name>A0A1F4W3H7_UNCKA</name>
<dbReference type="InterPro" id="IPR005147">
    <property type="entry name" value="tRNA_synthase_B5-dom"/>
</dbReference>
<dbReference type="InterPro" id="IPR045864">
    <property type="entry name" value="aa-tRNA-synth_II/BPL/LPL"/>
</dbReference>
<dbReference type="SMART" id="SM00873">
    <property type="entry name" value="B3_4"/>
    <property type="match status" value="1"/>
</dbReference>
<dbReference type="Pfam" id="PF17759">
    <property type="entry name" value="tRNA_synthFbeta"/>
    <property type="match status" value="1"/>
</dbReference>
<dbReference type="InterPro" id="IPR041616">
    <property type="entry name" value="PheRS_beta_core"/>
</dbReference>
<dbReference type="PANTHER" id="PTHR10947:SF0">
    <property type="entry name" value="PHENYLALANINE--TRNA LIGASE BETA SUBUNIT"/>
    <property type="match status" value="1"/>
</dbReference>
<evidence type="ECO:0000256" key="1">
    <source>
        <dbReference type="ARBA" id="ARBA00001946"/>
    </source>
</evidence>
<proteinExistence type="predicted"/>
<keyword evidence="8" id="KW-0648">Protein biosynthesis</keyword>
<comment type="caution">
    <text evidence="11">The sequence shown here is derived from an EMBL/GenBank/DDBJ whole genome shotgun (WGS) entry which is preliminary data.</text>
</comment>
<dbReference type="Pfam" id="PF03484">
    <property type="entry name" value="B5"/>
    <property type="match status" value="1"/>
</dbReference>
<dbReference type="PANTHER" id="PTHR10947">
    <property type="entry name" value="PHENYLALANYL-TRNA SYNTHETASE BETA CHAIN AND LEUCINE-RICH REPEAT-CONTAINING PROTEIN 47"/>
    <property type="match status" value="1"/>
</dbReference>
<dbReference type="SUPFAM" id="SSF56037">
    <property type="entry name" value="PheT/TilS domain"/>
    <property type="match status" value="1"/>
</dbReference>
<evidence type="ECO:0000256" key="8">
    <source>
        <dbReference type="ARBA" id="ARBA00022917"/>
    </source>
</evidence>
<dbReference type="PROSITE" id="PS51483">
    <property type="entry name" value="B5"/>
    <property type="match status" value="1"/>
</dbReference>
<evidence type="ECO:0000256" key="9">
    <source>
        <dbReference type="ARBA" id="ARBA00023146"/>
    </source>
</evidence>
<dbReference type="Proteomes" id="UP000176614">
    <property type="component" value="Unassembled WGS sequence"/>
</dbReference>
<dbReference type="SUPFAM" id="SSF46955">
    <property type="entry name" value="Putative DNA-binding domain"/>
    <property type="match status" value="2"/>
</dbReference>
<dbReference type="InterPro" id="IPR045060">
    <property type="entry name" value="Phe-tRNA-ligase_IIc_bsu"/>
</dbReference>
<gene>
    <name evidence="11" type="ORF">A2264_04335</name>
</gene>
<dbReference type="InterPro" id="IPR009061">
    <property type="entry name" value="DNA-bd_dom_put_sf"/>
</dbReference>
<keyword evidence="3" id="KW-0436">Ligase</keyword>
<keyword evidence="5" id="KW-0547">Nucleotide-binding</keyword>
<organism evidence="11 12">
    <name type="scientific">candidate division WWE3 bacterium RIFOXYA2_FULL_46_9</name>
    <dbReference type="NCBI Taxonomy" id="1802636"/>
    <lineage>
        <taxon>Bacteria</taxon>
        <taxon>Katanobacteria</taxon>
    </lineage>
</organism>
<protein>
    <recommendedName>
        <fullName evidence="2">phenylalanine--tRNA ligase</fullName>
        <ecNumber evidence="2">6.1.1.20</ecNumber>
    </recommendedName>
</protein>
<evidence type="ECO:0000256" key="5">
    <source>
        <dbReference type="ARBA" id="ARBA00022741"/>
    </source>
</evidence>
<keyword evidence="9" id="KW-0030">Aminoacyl-tRNA synthetase</keyword>
<feature type="domain" description="B5" evidence="10">
    <location>
        <begin position="293"/>
        <end position="369"/>
    </location>
</feature>
<dbReference type="SMART" id="SM00874">
    <property type="entry name" value="B5"/>
    <property type="match status" value="1"/>
</dbReference>
<accession>A0A1F4W3H7</accession>
<evidence type="ECO:0000313" key="11">
    <source>
        <dbReference type="EMBL" id="OGC63573.1"/>
    </source>
</evidence>
<dbReference type="GO" id="GO:0004826">
    <property type="term" value="F:phenylalanine-tRNA ligase activity"/>
    <property type="evidence" value="ECO:0007669"/>
    <property type="project" value="UniProtKB-EC"/>
</dbReference>
<evidence type="ECO:0000256" key="6">
    <source>
        <dbReference type="ARBA" id="ARBA00022840"/>
    </source>
</evidence>
<dbReference type="GO" id="GO:0006432">
    <property type="term" value="P:phenylalanyl-tRNA aminoacylation"/>
    <property type="evidence" value="ECO:0007669"/>
    <property type="project" value="InterPro"/>
</dbReference>
<dbReference type="GO" id="GO:0000287">
    <property type="term" value="F:magnesium ion binding"/>
    <property type="evidence" value="ECO:0007669"/>
    <property type="project" value="InterPro"/>
</dbReference>
<keyword evidence="4" id="KW-0479">Metal-binding</keyword>